<dbReference type="Gene3D" id="3.40.50.10140">
    <property type="entry name" value="Toll/interleukin-1 receptor homology (TIR) domain"/>
    <property type="match status" value="1"/>
</dbReference>
<dbReference type="InterPro" id="IPR052039">
    <property type="entry name" value="Caspase-related_regulators"/>
</dbReference>
<protein>
    <submittedName>
        <fullName evidence="4">TIR protein</fullName>
    </submittedName>
</protein>
<feature type="coiled-coil region" evidence="1">
    <location>
        <begin position="199"/>
        <end position="226"/>
    </location>
</feature>
<feature type="domain" description="TIR" evidence="3">
    <location>
        <begin position="7"/>
        <end position="139"/>
    </location>
</feature>
<dbReference type="PROSITE" id="PS50104">
    <property type="entry name" value="TIR"/>
    <property type="match status" value="1"/>
</dbReference>
<keyword evidence="2" id="KW-0812">Transmembrane</keyword>
<evidence type="ECO:0000256" key="1">
    <source>
        <dbReference type="SAM" id="Coils"/>
    </source>
</evidence>
<dbReference type="AlphaFoldDB" id="C4ZIE0"/>
<dbReference type="SUPFAM" id="SSF52129">
    <property type="entry name" value="Caspase-like"/>
    <property type="match status" value="1"/>
</dbReference>
<dbReference type="Pfam" id="PF00656">
    <property type="entry name" value="Peptidase_C14"/>
    <property type="match status" value="1"/>
</dbReference>
<name>C4ZIE0_THASP</name>
<dbReference type="SMART" id="SM00255">
    <property type="entry name" value="TIR"/>
    <property type="match status" value="1"/>
</dbReference>
<dbReference type="eggNOG" id="COG4249">
    <property type="taxonomic scope" value="Bacteria"/>
</dbReference>
<keyword evidence="1" id="KW-0175">Coiled coil</keyword>
<dbReference type="OrthoDB" id="8256315at2"/>
<dbReference type="EMBL" id="CP001281">
    <property type="protein sequence ID" value="ACK52834.1"/>
    <property type="molecule type" value="Genomic_DNA"/>
</dbReference>
<accession>C4ZIE0</accession>
<organism evidence="4 5">
    <name type="scientific">Thauera aminoaromatica</name>
    <dbReference type="NCBI Taxonomy" id="164330"/>
    <lineage>
        <taxon>Bacteria</taxon>
        <taxon>Pseudomonadati</taxon>
        <taxon>Pseudomonadota</taxon>
        <taxon>Betaproteobacteria</taxon>
        <taxon>Rhodocyclales</taxon>
        <taxon>Zoogloeaceae</taxon>
        <taxon>Thauera</taxon>
    </lineage>
</organism>
<dbReference type="Pfam" id="PF13676">
    <property type="entry name" value="TIR_2"/>
    <property type="match status" value="1"/>
</dbReference>
<dbReference type="RefSeq" id="WP_012584189.1">
    <property type="nucleotide sequence ID" value="NC_011662.2"/>
</dbReference>
<reference evidence="5" key="1">
    <citation type="submission" date="2009-05" db="EMBL/GenBank/DDBJ databases">
        <title>Complete sequence of chromosome of Thauera sp. MZ1T.</title>
        <authorList>
            <consortium name="US DOE Joint Genome Institute"/>
            <person name="Lucas S."/>
            <person name="Copeland A."/>
            <person name="Lapidus A."/>
            <person name="Glavina del Rio T."/>
            <person name="Dalin E."/>
            <person name="Tice H."/>
            <person name="Bruce D."/>
            <person name="Goodwin L."/>
            <person name="Pitluck S."/>
            <person name="Sims D."/>
            <person name="Brettin T."/>
            <person name="Detter J.C."/>
            <person name="Han C."/>
            <person name="Larimer F."/>
            <person name="Land M."/>
            <person name="Hauser L."/>
            <person name="Kyrpides N."/>
            <person name="Mikhailova N."/>
            <person name="Sayler G.S."/>
        </authorList>
    </citation>
    <scope>NUCLEOTIDE SEQUENCE [LARGE SCALE GENOMIC DNA]</scope>
    <source>
        <strain evidence="5">MZ1T</strain>
    </source>
</reference>
<dbReference type="STRING" id="85643.Tmz1t_0031"/>
<keyword evidence="2" id="KW-1133">Transmembrane helix</keyword>
<dbReference type="InterPro" id="IPR000157">
    <property type="entry name" value="TIR_dom"/>
</dbReference>
<dbReference type="PANTHER" id="PTHR22576">
    <property type="entry name" value="MUCOSA ASSOCIATED LYMPHOID TISSUE LYMPHOMA TRANSLOCATION PROTEIN 1/PARACASPASE"/>
    <property type="match status" value="1"/>
</dbReference>
<evidence type="ECO:0000313" key="4">
    <source>
        <dbReference type="EMBL" id="ACK52834.1"/>
    </source>
</evidence>
<dbReference type="Proteomes" id="UP000002186">
    <property type="component" value="Chromosome"/>
</dbReference>
<proteinExistence type="predicted"/>
<evidence type="ECO:0000259" key="3">
    <source>
        <dbReference type="PROSITE" id="PS50104"/>
    </source>
</evidence>
<dbReference type="HOGENOM" id="CLU_500490_0_0_4"/>
<dbReference type="SUPFAM" id="SSF52200">
    <property type="entry name" value="Toll/Interleukin receptor TIR domain"/>
    <property type="match status" value="1"/>
</dbReference>
<feature type="transmembrane region" description="Helical" evidence="2">
    <location>
        <begin position="243"/>
        <end position="264"/>
    </location>
</feature>
<dbReference type="GO" id="GO:0004197">
    <property type="term" value="F:cysteine-type endopeptidase activity"/>
    <property type="evidence" value="ECO:0007669"/>
    <property type="project" value="InterPro"/>
</dbReference>
<dbReference type="InterPro" id="IPR011600">
    <property type="entry name" value="Pept_C14_caspase"/>
</dbReference>
<gene>
    <name evidence="4" type="ordered locus">Tmz1t_0031</name>
</gene>
<dbReference type="GO" id="GO:0007165">
    <property type="term" value="P:signal transduction"/>
    <property type="evidence" value="ECO:0007669"/>
    <property type="project" value="InterPro"/>
</dbReference>
<reference evidence="4 5" key="2">
    <citation type="journal article" date="2012" name="Stand. Genomic Sci.">
        <title>Complete genome sequence of Thauera aminoaromatica strain MZ1T.</title>
        <authorList>
            <person name="Jiang K."/>
            <person name="Sanseverino J."/>
            <person name="Chauhan A."/>
            <person name="Lucas S."/>
            <person name="Copeland A."/>
            <person name="Lapidus A."/>
            <person name="Del Rio T.G."/>
            <person name="Dalin E."/>
            <person name="Tice H."/>
            <person name="Bruce D."/>
            <person name="Goodwin L."/>
            <person name="Pitluck S."/>
            <person name="Sims D."/>
            <person name="Brettin T."/>
            <person name="Detter J.C."/>
            <person name="Han C."/>
            <person name="Chang Y.J."/>
            <person name="Larimer F."/>
            <person name="Land M."/>
            <person name="Hauser L."/>
            <person name="Kyrpides N.C."/>
            <person name="Mikhailova N."/>
            <person name="Moser S."/>
            <person name="Jegier P."/>
            <person name="Close D."/>
            <person name="Debruyn J.M."/>
            <person name="Wang Y."/>
            <person name="Layton A.C."/>
            <person name="Allen M.S."/>
            <person name="Sayler G.S."/>
        </authorList>
    </citation>
    <scope>NUCLEOTIDE SEQUENCE [LARGE SCALE GENOMIC DNA]</scope>
    <source>
        <strain evidence="4 5">MZ1T</strain>
    </source>
</reference>
<dbReference type="KEGG" id="tmz:Tmz1t_0031"/>
<dbReference type="InterPro" id="IPR029030">
    <property type="entry name" value="Caspase-like_dom_sf"/>
</dbReference>
<evidence type="ECO:0000313" key="5">
    <source>
        <dbReference type="Proteomes" id="UP000002186"/>
    </source>
</evidence>
<keyword evidence="2" id="KW-0472">Membrane</keyword>
<keyword evidence="5" id="KW-1185">Reference proteome</keyword>
<evidence type="ECO:0000256" key="2">
    <source>
        <dbReference type="SAM" id="Phobius"/>
    </source>
</evidence>
<dbReference type="Gene3D" id="3.40.50.1460">
    <property type="match status" value="2"/>
</dbReference>
<dbReference type="PANTHER" id="PTHR22576:SF37">
    <property type="entry name" value="MUCOSA-ASSOCIATED LYMPHOID TISSUE LYMPHOMA TRANSLOCATION PROTEIN 1"/>
    <property type="match status" value="1"/>
</dbReference>
<dbReference type="InterPro" id="IPR035897">
    <property type="entry name" value="Toll_tir_struct_dom_sf"/>
</dbReference>
<dbReference type="GO" id="GO:0006508">
    <property type="term" value="P:proteolysis"/>
    <property type="evidence" value="ECO:0007669"/>
    <property type="project" value="InterPro"/>
</dbReference>
<sequence>MDIAAKIAPKVFVSYARQDCSTLAEELVTALELLQFEGYLDRSDIAAGEDWEHRLDALIRQADTVVFVLSPRSVQSERCAWEVQRALALSKRIIPVVGMAVDDASVPAPLQRLNYIHFTAGHSFARSLGQLADALRLDIGWIREHTRLGELALRWNERQQPDALLLRGDELSAGQAWMANWAPEFPPVTELQRSFIAASADAQTRRESLERQQNEAIAKANAERAEALTRREEALFSLKRRTLLGGVLAVALSLGLGGMAWWSLQLRRRAEEAERTAIDELVRREAMRTDISGQIVAYATSPGQWAMDSGVDGHSPYTGTLLRELQSPDISLWVALSRTTTQVAKATNGSQRPFISSDMNGDVFLGHPSPTRRLRALVIGAGRFQMATDLSFEGAYKDADAWGAFLAGRGFSVQTLRDPTRASVLASIEALRVSALDEADASIRRVGIALQPDGTQAQPSLPVPRRTRPDAEPAHDALIVFFYAGYGFRAGAERFLAVSDTAFDTAKTGLVTEPGATAVSVDDLEKVLREAAAASVVILDTNFI</sequence>